<evidence type="ECO:0000256" key="2">
    <source>
        <dbReference type="ARBA" id="ARBA00022723"/>
    </source>
</evidence>
<dbReference type="OrthoDB" id="600557at2759"/>
<organism evidence="8 9">
    <name type="scientific">Carnegiea gigantea</name>
    <dbReference type="NCBI Taxonomy" id="171969"/>
    <lineage>
        <taxon>Eukaryota</taxon>
        <taxon>Viridiplantae</taxon>
        <taxon>Streptophyta</taxon>
        <taxon>Embryophyta</taxon>
        <taxon>Tracheophyta</taxon>
        <taxon>Spermatophyta</taxon>
        <taxon>Magnoliopsida</taxon>
        <taxon>eudicotyledons</taxon>
        <taxon>Gunneridae</taxon>
        <taxon>Pentapetalae</taxon>
        <taxon>Caryophyllales</taxon>
        <taxon>Cactineae</taxon>
        <taxon>Cactaceae</taxon>
        <taxon>Cactoideae</taxon>
        <taxon>Echinocereeae</taxon>
        <taxon>Carnegiea</taxon>
    </lineage>
</organism>
<dbReference type="SUPFAM" id="SSF49265">
    <property type="entry name" value="Fibronectin type III"/>
    <property type="match status" value="1"/>
</dbReference>
<evidence type="ECO:0000256" key="4">
    <source>
        <dbReference type="ARBA" id="ARBA00022833"/>
    </source>
</evidence>
<keyword evidence="4" id="KW-0862">Zinc</keyword>
<evidence type="ECO:0000256" key="3">
    <source>
        <dbReference type="ARBA" id="ARBA00022771"/>
    </source>
</evidence>
<dbReference type="SMART" id="SM00060">
    <property type="entry name" value="FN3"/>
    <property type="match status" value="1"/>
</dbReference>
<sequence length="664" mass="73974">MASPFEGVVLDPVKCSKMSMEERREIVYELANWSHGAPEMLQSWSRQDILQILCSEMGKERKYTGLTKLKIIEHLLKVVSEKRLGSNKSGDFESQSSPAVTHKALKRARKSDHPTHLPIPVTDLSTMTNDDDVDTAAFCKNTACKAKLSRKDQFCKRCSCCICHKYDDNKDPSLWLTCSSEPPFLGDSCNMSCHLECAFKHVTSGIATNGLIAQLDGSFYCVSCGKMNDIMRCWRKQIIIAKDTRRVDILRYRLSLSQKLLAGSKKYREISELVDEAVKQLEAEVGNLAGVSARTIGRGIVTRLSCGQRVQELCASAVTSFDSMVSCTVLHQESKLLAPNVIRIEEISPTSVTLILGPDSTPESNLSYALWHHKADEKEMTEPTCTLVPSKTRFTVSRLSPGTEYVLRVVAVIDTQELSSSEVRVTTNISTDNVIECPTLERSQSPQTNCSSLSNPSSEEDETNNVTPYSNLNTSKDQSDALKSGTKHPPDAQIGEAMSNDSLPNNQGKIDPITSLPITPCRMESLKDGSTRNGGPKSQNKEQDGSGKVDRENAKSSSKKRRLECQDEECVRDNPSKGSLEYYIKVIRWLECEGHIEKSFRQRFLTWYSIRATPEETRVVKAFVDILIDDPASLAEQLMDTFNEIVSCKRSPTAPPGFCLKLWH</sequence>
<comment type="subcellular location">
    <subcellularLocation>
        <location evidence="1">Nucleus</location>
    </subcellularLocation>
</comment>
<keyword evidence="5" id="KW-0539">Nucleus</keyword>
<dbReference type="PANTHER" id="PTHR46286">
    <property type="entry name" value="VIN3-LIKE PROTEIN 2-RELATED"/>
    <property type="match status" value="1"/>
</dbReference>
<dbReference type="AlphaFoldDB" id="A0A9Q1QF73"/>
<dbReference type="InterPro" id="IPR036116">
    <property type="entry name" value="FN3_sf"/>
</dbReference>
<dbReference type="Pfam" id="PF23376">
    <property type="entry name" value="Fn3_VIN3"/>
    <property type="match status" value="1"/>
</dbReference>
<dbReference type="InterPro" id="IPR056990">
    <property type="entry name" value="VIN3-like_C"/>
</dbReference>
<dbReference type="PROSITE" id="PS50853">
    <property type="entry name" value="FN3"/>
    <property type="match status" value="1"/>
</dbReference>
<accession>A0A9Q1QF73</accession>
<comment type="caution">
    <text evidence="8">The sequence shown here is derived from an EMBL/GenBank/DDBJ whole genome shotgun (WGS) entry which is preliminary data.</text>
</comment>
<name>A0A9Q1QF73_9CARY</name>
<proteinExistence type="predicted"/>
<feature type="compositionally biased region" description="Basic and acidic residues" evidence="6">
    <location>
        <begin position="539"/>
        <end position="554"/>
    </location>
</feature>
<dbReference type="Pfam" id="PF23380">
    <property type="entry name" value="VIN3_C"/>
    <property type="match status" value="1"/>
</dbReference>
<feature type="compositionally biased region" description="Polar residues" evidence="6">
    <location>
        <begin position="464"/>
        <end position="476"/>
    </location>
</feature>
<dbReference type="CDD" id="cd00063">
    <property type="entry name" value="FN3"/>
    <property type="match status" value="1"/>
</dbReference>
<dbReference type="Proteomes" id="UP001153076">
    <property type="component" value="Unassembled WGS sequence"/>
</dbReference>
<protein>
    <recommendedName>
        <fullName evidence="7">Fibronectin type-III domain-containing protein</fullName>
    </recommendedName>
</protein>
<evidence type="ECO:0000313" key="9">
    <source>
        <dbReference type="Proteomes" id="UP001153076"/>
    </source>
</evidence>
<dbReference type="GO" id="GO:0040029">
    <property type="term" value="P:epigenetic regulation of gene expression"/>
    <property type="evidence" value="ECO:0007669"/>
    <property type="project" value="InterPro"/>
</dbReference>
<evidence type="ECO:0000259" key="7">
    <source>
        <dbReference type="PROSITE" id="PS50853"/>
    </source>
</evidence>
<dbReference type="CDD" id="cd15521">
    <property type="entry name" value="PHD_VIN3_plant"/>
    <property type="match status" value="1"/>
</dbReference>
<dbReference type="PANTHER" id="PTHR46286:SF2">
    <property type="entry name" value="VIN3-LIKE PROTEIN 2"/>
    <property type="match status" value="1"/>
</dbReference>
<evidence type="ECO:0000256" key="6">
    <source>
        <dbReference type="SAM" id="MobiDB-lite"/>
    </source>
</evidence>
<dbReference type="Gene3D" id="2.60.40.10">
    <property type="entry name" value="Immunoglobulins"/>
    <property type="match status" value="1"/>
</dbReference>
<dbReference type="EMBL" id="JAKOGI010000216">
    <property type="protein sequence ID" value="KAJ8439589.1"/>
    <property type="molecule type" value="Genomic_DNA"/>
</dbReference>
<dbReference type="InterPro" id="IPR044514">
    <property type="entry name" value="VIN3-like"/>
</dbReference>
<keyword evidence="2" id="KW-0479">Metal-binding</keyword>
<feature type="compositionally biased region" description="Polar residues" evidence="6">
    <location>
        <begin position="499"/>
        <end position="508"/>
    </location>
</feature>
<dbReference type="GO" id="GO:0008270">
    <property type="term" value="F:zinc ion binding"/>
    <property type="evidence" value="ECO:0007669"/>
    <property type="project" value="UniProtKB-KW"/>
</dbReference>
<feature type="compositionally biased region" description="Basic and acidic residues" evidence="6">
    <location>
        <begin position="563"/>
        <end position="574"/>
    </location>
</feature>
<dbReference type="InterPro" id="IPR058585">
    <property type="entry name" value="Fn3_VIN3"/>
</dbReference>
<dbReference type="Pfam" id="PF07227">
    <property type="entry name" value="PHD_Oberon"/>
    <property type="match status" value="1"/>
</dbReference>
<dbReference type="InterPro" id="IPR032881">
    <property type="entry name" value="Oberon-like_PHD"/>
</dbReference>
<evidence type="ECO:0000256" key="5">
    <source>
        <dbReference type="ARBA" id="ARBA00023242"/>
    </source>
</evidence>
<evidence type="ECO:0000256" key="1">
    <source>
        <dbReference type="ARBA" id="ARBA00004123"/>
    </source>
</evidence>
<keyword evidence="9" id="KW-1185">Reference proteome</keyword>
<feature type="compositionally biased region" description="Polar residues" evidence="6">
    <location>
        <begin position="441"/>
        <end position="457"/>
    </location>
</feature>
<reference evidence="8" key="1">
    <citation type="submission" date="2022-04" db="EMBL/GenBank/DDBJ databases">
        <title>Carnegiea gigantea Genome sequencing and assembly v2.</title>
        <authorList>
            <person name="Copetti D."/>
            <person name="Sanderson M.J."/>
            <person name="Burquez A."/>
            <person name="Wojciechowski M.F."/>
        </authorList>
    </citation>
    <scope>NUCLEOTIDE SEQUENCE</scope>
    <source>
        <strain evidence="8">SGP5-SGP5p</strain>
        <tissue evidence="8">Aerial part</tissue>
    </source>
</reference>
<dbReference type="GO" id="GO:0010048">
    <property type="term" value="P:vernalization response"/>
    <property type="evidence" value="ECO:0007669"/>
    <property type="project" value="InterPro"/>
</dbReference>
<evidence type="ECO:0000313" key="8">
    <source>
        <dbReference type="EMBL" id="KAJ8439589.1"/>
    </source>
</evidence>
<dbReference type="InterPro" id="IPR003961">
    <property type="entry name" value="FN3_dom"/>
</dbReference>
<feature type="domain" description="Fibronectin type-III" evidence="7">
    <location>
        <begin position="338"/>
        <end position="434"/>
    </location>
</feature>
<gene>
    <name evidence="8" type="ORF">Cgig2_024176</name>
</gene>
<dbReference type="InterPro" id="IPR013783">
    <property type="entry name" value="Ig-like_fold"/>
</dbReference>
<feature type="region of interest" description="Disordered" evidence="6">
    <location>
        <begin position="440"/>
        <end position="574"/>
    </location>
</feature>
<dbReference type="GO" id="GO:0005634">
    <property type="term" value="C:nucleus"/>
    <property type="evidence" value="ECO:0007669"/>
    <property type="project" value="UniProtKB-SubCell"/>
</dbReference>
<keyword evidence="3" id="KW-0863">Zinc-finger</keyword>